<accession>A0A375ILZ4</accession>
<evidence type="ECO:0000313" key="1">
    <source>
        <dbReference type="EMBL" id="SPK74325.1"/>
    </source>
</evidence>
<evidence type="ECO:0000313" key="2">
    <source>
        <dbReference type="Proteomes" id="UP000255505"/>
    </source>
</evidence>
<organism evidence="1 2">
    <name type="scientific">Cupriavidus taiwanensis</name>
    <dbReference type="NCBI Taxonomy" id="164546"/>
    <lineage>
        <taxon>Bacteria</taxon>
        <taxon>Pseudomonadati</taxon>
        <taxon>Pseudomonadota</taxon>
        <taxon>Betaproteobacteria</taxon>
        <taxon>Burkholderiales</taxon>
        <taxon>Burkholderiaceae</taxon>
        <taxon>Cupriavidus</taxon>
    </lineage>
</organism>
<protein>
    <submittedName>
        <fullName evidence="1">Uncharacterized protein</fullName>
    </submittedName>
</protein>
<dbReference type="EMBL" id="LT991977">
    <property type="protein sequence ID" value="SPK74325.1"/>
    <property type="molecule type" value="Genomic_DNA"/>
</dbReference>
<gene>
    <name evidence="1" type="ORF">CT19425_MP20035</name>
</gene>
<proteinExistence type="predicted"/>
<sequence length="119" mass="12971">MRASPASSSARSASRIGPRLVPKRAAMSLSLMRVPGGSSPVMIRRSISSCTSIGSELERNSWMASVIPIAPLKFPNCKLSTVFNLQLTVFNLRSTLIPSYRRGALRHTAAGQQDRRQIC</sequence>
<dbReference type="Proteomes" id="UP000255505">
    <property type="component" value="Plasmid II"/>
</dbReference>
<dbReference type="AlphaFoldDB" id="A0A375ILZ4"/>
<reference evidence="1 2" key="1">
    <citation type="submission" date="2018-01" db="EMBL/GenBank/DDBJ databases">
        <authorList>
            <person name="Gaut B.S."/>
            <person name="Morton B.R."/>
            <person name="Clegg M.T."/>
            <person name="Duvall M.R."/>
        </authorList>
    </citation>
    <scope>NUCLEOTIDE SEQUENCE [LARGE SCALE GENOMIC DNA]</scope>
    <source>
        <strain evidence="1">Cupriavidus taiwanensis LMG 19425</strain>
        <plasmid evidence="2">Plasmid ii</plasmid>
    </source>
</reference>
<keyword evidence="1" id="KW-0614">Plasmid</keyword>
<name>A0A375ILZ4_9BURK</name>
<geneLocation type="plasmid" evidence="1">
    <name>II</name>
</geneLocation>